<dbReference type="InterPro" id="IPR036960">
    <property type="entry name" value="T-box_sf"/>
</dbReference>
<organism evidence="8 9">
    <name type="scientific">Folsomia candida</name>
    <name type="common">Springtail</name>
    <dbReference type="NCBI Taxonomy" id="158441"/>
    <lineage>
        <taxon>Eukaryota</taxon>
        <taxon>Metazoa</taxon>
        <taxon>Ecdysozoa</taxon>
        <taxon>Arthropoda</taxon>
        <taxon>Hexapoda</taxon>
        <taxon>Collembola</taxon>
        <taxon>Entomobryomorpha</taxon>
        <taxon>Isotomoidea</taxon>
        <taxon>Isotomidae</taxon>
        <taxon>Proisotominae</taxon>
        <taxon>Folsomia</taxon>
    </lineage>
</organism>
<keyword evidence="3" id="KW-0804">Transcription</keyword>
<dbReference type="PROSITE" id="PS50252">
    <property type="entry name" value="TBOX_3"/>
    <property type="match status" value="1"/>
</dbReference>
<dbReference type="InterPro" id="IPR008967">
    <property type="entry name" value="p53-like_TF_DNA-bd_sf"/>
</dbReference>
<accession>A0A226F0S1</accession>
<name>A0A226F0S1_FOLCA</name>
<dbReference type="STRING" id="158441.A0A226F0S1"/>
<dbReference type="AlphaFoldDB" id="A0A226F0S1"/>
<gene>
    <name evidence="8" type="ORF">Fcan01_02080</name>
</gene>
<feature type="domain" description="T-box" evidence="7">
    <location>
        <begin position="193"/>
        <end position="220"/>
    </location>
</feature>
<comment type="caution">
    <text evidence="8">The sequence shown here is derived from an EMBL/GenBank/DDBJ whole genome shotgun (WGS) entry which is preliminary data.</text>
</comment>
<protein>
    <submittedName>
        <fullName evidence="8">T-box protein H15</fullName>
    </submittedName>
</protein>
<dbReference type="Proteomes" id="UP000198287">
    <property type="component" value="Unassembled WGS sequence"/>
</dbReference>
<dbReference type="Gene3D" id="2.60.40.820">
    <property type="entry name" value="Transcription factor, T-box"/>
    <property type="match status" value="1"/>
</dbReference>
<evidence type="ECO:0000256" key="2">
    <source>
        <dbReference type="ARBA" id="ARBA00023125"/>
    </source>
</evidence>
<dbReference type="InterPro" id="IPR046360">
    <property type="entry name" value="T-box_DNA-bd"/>
</dbReference>
<reference evidence="8 9" key="1">
    <citation type="submission" date="2015-12" db="EMBL/GenBank/DDBJ databases">
        <title>The genome of Folsomia candida.</title>
        <authorList>
            <person name="Faddeeva A."/>
            <person name="Derks M.F."/>
            <person name="Anvar Y."/>
            <person name="Smit S."/>
            <person name="Van Straalen N."/>
            <person name="Roelofs D."/>
        </authorList>
    </citation>
    <scope>NUCLEOTIDE SEQUENCE [LARGE SCALE GENOMIC DNA]</scope>
    <source>
        <strain evidence="8 9">VU population</strain>
        <tissue evidence="8">Whole body</tissue>
    </source>
</reference>
<evidence type="ECO:0000256" key="6">
    <source>
        <dbReference type="SAM" id="MobiDB-lite"/>
    </source>
</evidence>
<dbReference type="GO" id="GO:0003700">
    <property type="term" value="F:DNA-binding transcription factor activity"/>
    <property type="evidence" value="ECO:0007669"/>
    <property type="project" value="InterPro"/>
</dbReference>
<dbReference type="GO" id="GO:0006357">
    <property type="term" value="P:regulation of transcription by RNA polymerase II"/>
    <property type="evidence" value="ECO:0007669"/>
    <property type="project" value="UniProtKB-ARBA"/>
</dbReference>
<dbReference type="OrthoDB" id="7442607at2759"/>
<feature type="region of interest" description="Disordered" evidence="6">
    <location>
        <begin position="32"/>
        <end position="178"/>
    </location>
</feature>
<evidence type="ECO:0000256" key="1">
    <source>
        <dbReference type="ARBA" id="ARBA00023015"/>
    </source>
</evidence>
<keyword evidence="9" id="KW-1185">Reference proteome</keyword>
<dbReference type="GO" id="GO:0045893">
    <property type="term" value="P:positive regulation of DNA-templated transcription"/>
    <property type="evidence" value="ECO:0007669"/>
    <property type="project" value="InterPro"/>
</dbReference>
<evidence type="ECO:0000256" key="5">
    <source>
        <dbReference type="PROSITE-ProRule" id="PRU00201"/>
    </source>
</evidence>
<evidence type="ECO:0000313" key="8">
    <source>
        <dbReference type="EMBL" id="OXA63078.1"/>
    </source>
</evidence>
<dbReference type="GO" id="GO:0003677">
    <property type="term" value="F:DNA binding"/>
    <property type="evidence" value="ECO:0007669"/>
    <property type="project" value="UniProtKB-UniRule"/>
</dbReference>
<sequence length="220" mass="24009">MLPAAMDDTPAAVASTKPRSTDFSIAAIMSKEISKNQSSSPGVGNDSPTKDKHCTSIDNNISDYNHNRNNHHHHRNLFSTSNESHRGLDVSETEDFSDSDGEKDIDICDDDNKVTSSSVETPGSVKDFEDDDTCSVGGGDRCSPGANSPGPDDSSAPPPATTNRSSKKSSKSKKVEMKGRCNDEELLQVHCHLETKELWDKFHDLGTEMIITKRQILMID</sequence>
<proteinExistence type="predicted"/>
<dbReference type="EMBL" id="LNIX01000001">
    <property type="protein sequence ID" value="OXA63078.1"/>
    <property type="molecule type" value="Genomic_DNA"/>
</dbReference>
<evidence type="ECO:0000313" key="9">
    <source>
        <dbReference type="Proteomes" id="UP000198287"/>
    </source>
</evidence>
<feature type="compositionally biased region" description="Basic and acidic residues" evidence="6">
    <location>
        <begin position="100"/>
        <end position="113"/>
    </location>
</feature>
<keyword evidence="2 5" id="KW-0238">DNA-binding</keyword>
<comment type="subcellular location">
    <subcellularLocation>
        <location evidence="5">Nucleus</location>
    </subcellularLocation>
</comment>
<evidence type="ECO:0000256" key="4">
    <source>
        <dbReference type="ARBA" id="ARBA00023242"/>
    </source>
</evidence>
<keyword evidence="1" id="KW-0805">Transcription regulation</keyword>
<evidence type="ECO:0000259" key="7">
    <source>
        <dbReference type="PROSITE" id="PS50252"/>
    </source>
</evidence>
<keyword evidence="4 5" id="KW-0539">Nucleus</keyword>
<dbReference type="GO" id="GO:0005634">
    <property type="term" value="C:nucleus"/>
    <property type="evidence" value="ECO:0007669"/>
    <property type="project" value="UniProtKB-SubCell"/>
</dbReference>
<comment type="caution">
    <text evidence="5">Lacks conserved residue(s) required for the propagation of feature annotation.</text>
</comment>
<dbReference type="SUPFAM" id="SSF49417">
    <property type="entry name" value="p53-like transcription factors"/>
    <property type="match status" value="1"/>
</dbReference>
<evidence type="ECO:0000256" key="3">
    <source>
        <dbReference type="ARBA" id="ARBA00023163"/>
    </source>
</evidence>